<evidence type="ECO:0000256" key="5">
    <source>
        <dbReference type="ARBA" id="ARBA00022777"/>
    </source>
</evidence>
<dbReference type="PRINTS" id="PR00344">
    <property type="entry name" value="BCTRLSENSOR"/>
</dbReference>
<keyword evidence="10" id="KW-1185">Reference proteome</keyword>
<dbReference type="Gene3D" id="3.30.450.20">
    <property type="entry name" value="PAS domain"/>
    <property type="match status" value="2"/>
</dbReference>
<dbReference type="InterPro" id="IPR000014">
    <property type="entry name" value="PAS"/>
</dbReference>
<dbReference type="Gene3D" id="3.40.50.2300">
    <property type="match status" value="1"/>
</dbReference>
<dbReference type="Proteomes" id="UP001058461">
    <property type="component" value="Chromosome"/>
</dbReference>
<dbReference type="PROSITE" id="PS50109">
    <property type="entry name" value="HIS_KIN"/>
    <property type="match status" value="1"/>
</dbReference>
<dbReference type="InterPro" id="IPR004358">
    <property type="entry name" value="Sig_transdc_His_kin-like_C"/>
</dbReference>
<dbReference type="SMART" id="SM00086">
    <property type="entry name" value="PAC"/>
    <property type="match status" value="2"/>
</dbReference>
<dbReference type="Gene3D" id="3.30.450.40">
    <property type="match status" value="2"/>
</dbReference>
<evidence type="ECO:0000256" key="1">
    <source>
        <dbReference type="ARBA" id="ARBA00000085"/>
    </source>
</evidence>
<dbReference type="CDD" id="cd00130">
    <property type="entry name" value="PAS"/>
    <property type="match status" value="2"/>
</dbReference>
<feature type="domain" description="Histidine kinase" evidence="6">
    <location>
        <begin position="608"/>
        <end position="828"/>
    </location>
</feature>
<evidence type="ECO:0000259" key="8">
    <source>
        <dbReference type="PROSITE" id="PS50113"/>
    </source>
</evidence>
<dbReference type="SMART" id="SM00065">
    <property type="entry name" value="GAF"/>
    <property type="match status" value="2"/>
</dbReference>
<dbReference type="InterPro" id="IPR036890">
    <property type="entry name" value="HATPase_C_sf"/>
</dbReference>
<dbReference type="SUPFAM" id="SSF55781">
    <property type="entry name" value="GAF domain-like"/>
    <property type="match status" value="2"/>
</dbReference>
<dbReference type="RefSeq" id="WP_255854302.1">
    <property type="nucleotide sequence ID" value="NZ_CP073347.1"/>
</dbReference>
<accession>A0ABY5HIP5</accession>
<proteinExistence type="predicted"/>
<keyword evidence="5" id="KW-0418">Kinase</keyword>
<dbReference type="InterPro" id="IPR000700">
    <property type="entry name" value="PAS-assoc_C"/>
</dbReference>
<keyword evidence="4" id="KW-0808">Transferase</keyword>
<name>A0ABY5HIP5_9GAMM</name>
<dbReference type="InterPro" id="IPR003661">
    <property type="entry name" value="HisK_dim/P_dom"/>
</dbReference>
<evidence type="ECO:0000256" key="4">
    <source>
        <dbReference type="ARBA" id="ARBA00022679"/>
    </source>
</evidence>
<dbReference type="NCBIfam" id="TIGR00229">
    <property type="entry name" value="sensory_box"/>
    <property type="match status" value="2"/>
</dbReference>
<evidence type="ECO:0000313" key="10">
    <source>
        <dbReference type="Proteomes" id="UP001058461"/>
    </source>
</evidence>
<dbReference type="InterPro" id="IPR036097">
    <property type="entry name" value="HisK_dim/P_sf"/>
</dbReference>
<dbReference type="InterPro" id="IPR035965">
    <property type="entry name" value="PAS-like_dom_sf"/>
</dbReference>
<keyword evidence="3" id="KW-0597">Phosphoprotein</keyword>
<dbReference type="SUPFAM" id="SSF55785">
    <property type="entry name" value="PYP-like sensor domain (PAS domain)"/>
    <property type="match status" value="2"/>
</dbReference>
<dbReference type="SUPFAM" id="SSF55874">
    <property type="entry name" value="ATPase domain of HSP90 chaperone/DNA topoisomerase II/histidine kinase"/>
    <property type="match status" value="1"/>
</dbReference>
<dbReference type="Pfam" id="PF01590">
    <property type="entry name" value="GAF"/>
    <property type="match status" value="2"/>
</dbReference>
<evidence type="ECO:0000313" key="9">
    <source>
        <dbReference type="EMBL" id="UTW12240.1"/>
    </source>
</evidence>
<dbReference type="SUPFAM" id="SSF47384">
    <property type="entry name" value="Homodimeric domain of signal transducing histidine kinase"/>
    <property type="match status" value="1"/>
</dbReference>
<dbReference type="Pfam" id="PF00512">
    <property type="entry name" value="HisKA"/>
    <property type="match status" value="1"/>
</dbReference>
<dbReference type="CDD" id="cd16922">
    <property type="entry name" value="HATPase_EvgS-ArcB-TorS-like"/>
    <property type="match status" value="1"/>
</dbReference>
<dbReference type="Gene3D" id="1.10.287.130">
    <property type="match status" value="1"/>
</dbReference>
<dbReference type="Gene3D" id="3.30.565.10">
    <property type="entry name" value="Histidine kinase-like ATPase, C-terminal domain"/>
    <property type="match status" value="1"/>
</dbReference>
<dbReference type="CDD" id="cd00082">
    <property type="entry name" value="HisKA"/>
    <property type="match status" value="1"/>
</dbReference>
<sequence length="985" mass="108403">MQAPEIPGNERHRLAALERLQILDTAPQERFDRLTRLAKKLFQVPIALVSLVDADRQWFKSRQGLDACETPRNISFCGHAILHDSIFHVPDTHSDARFSDNPLVTLAPGIRMYAGAPLRAPDGLRVGTLCIIDDKPRRLDQSQLAALRDLADCVERELAQAEYETLMVRLSEAESYSRAVMDHVVDGIMTLDAQGIILDLNPAVLQMFGCARGDLLGRAMGSLLVPLEGAQDSAGLVTAMDAILRRAEGLELLLQGQRPDGSLFPLEVGIAEVSRRSERNFVLLLRDITRRHGAEKEQKKYAVALERLHTITTSAWSFERKVDELLLLGRDVFELPLAIVSRIEAQDYQVEFIRGPEGAPEPGTGFALGKTYCVHCLQADAPLGFHRAGESEIRDHPCYQSFGLEAYIGAPLLVDGLRYGTLNFSGLEARSQPFGKIDFNLIQLFSRWVGNEISRHRTQVVLRHEIAHRTAILDSANFSIMYCDLEGVIRSFNRGAQQMLGYSAQEVVGQRRLNFVHDANELAASAAAQGLDITLESAVEVLVGQSRSGTADEREWTYVRRDGSRFTAQVSITSVRDDQGEVSGYVCIGADISERKRIDAMKSEFISTVSHELRTPLTSISGSLGLIGGGVLGELPEKAVPLLAIARKNSERLIHLINDLLDIEKISAGKMQFDLRTQDVSVLVSKALEGIAGYATTYDVSLMQGRFPVGTPRIWVDEQRIQQILANYLSNAIKFSPPGSEVQLHVDLLGAWVRLSVEDQGIGIAAAFRPHVFEKFAQADGSDTKKTAGTGLGLAICKELAEHMGGQVGFESQAGCGSLFYAEFPLADRDGVSPAGARQNPYGWPFVERRRNSAASRAHAAVPAEPGASSRVLHVRDAKDQTLQRLADRLTLDVEQAYSIEDARARLQNRAYDLVILDIGLADQRMGTLLPDIQAMRDSPRVMVLTAEDSLAPWLSEVDTVLVKSRISEQDLGQCVRRLLQSAQA</sequence>
<organism evidence="9 10">
    <name type="scientific">Marinobacterium rhizophilum</name>
    <dbReference type="NCBI Taxonomy" id="420402"/>
    <lineage>
        <taxon>Bacteria</taxon>
        <taxon>Pseudomonadati</taxon>
        <taxon>Pseudomonadota</taxon>
        <taxon>Gammaproteobacteria</taxon>
        <taxon>Oceanospirillales</taxon>
        <taxon>Oceanospirillaceae</taxon>
        <taxon>Marinobacterium</taxon>
    </lineage>
</organism>
<dbReference type="SUPFAM" id="SSF52172">
    <property type="entry name" value="CheY-like"/>
    <property type="match status" value="1"/>
</dbReference>
<dbReference type="CDD" id="cd00156">
    <property type="entry name" value="REC"/>
    <property type="match status" value="1"/>
</dbReference>
<dbReference type="InterPro" id="IPR005467">
    <property type="entry name" value="His_kinase_dom"/>
</dbReference>
<feature type="domain" description="PAS" evidence="7">
    <location>
        <begin position="465"/>
        <end position="538"/>
    </location>
</feature>
<evidence type="ECO:0000256" key="3">
    <source>
        <dbReference type="ARBA" id="ARBA00022553"/>
    </source>
</evidence>
<evidence type="ECO:0000259" key="7">
    <source>
        <dbReference type="PROSITE" id="PS50112"/>
    </source>
</evidence>
<dbReference type="PANTHER" id="PTHR43047">
    <property type="entry name" value="TWO-COMPONENT HISTIDINE PROTEIN KINASE"/>
    <property type="match status" value="1"/>
</dbReference>
<gene>
    <name evidence="9" type="ORF">KDW95_00700</name>
</gene>
<dbReference type="SMART" id="SM00091">
    <property type="entry name" value="PAS"/>
    <property type="match status" value="2"/>
</dbReference>
<dbReference type="SMART" id="SM00388">
    <property type="entry name" value="HisKA"/>
    <property type="match status" value="1"/>
</dbReference>
<dbReference type="InterPro" id="IPR001610">
    <property type="entry name" value="PAC"/>
</dbReference>
<dbReference type="InterPro" id="IPR003018">
    <property type="entry name" value="GAF"/>
</dbReference>
<dbReference type="SMART" id="SM00387">
    <property type="entry name" value="HATPase_c"/>
    <property type="match status" value="1"/>
</dbReference>
<feature type="domain" description="PAS" evidence="7">
    <location>
        <begin position="173"/>
        <end position="247"/>
    </location>
</feature>
<feature type="domain" description="PAC" evidence="8">
    <location>
        <begin position="552"/>
        <end position="604"/>
    </location>
</feature>
<dbReference type="InterPro" id="IPR029016">
    <property type="entry name" value="GAF-like_dom_sf"/>
</dbReference>
<dbReference type="EC" id="2.7.13.3" evidence="2"/>
<dbReference type="InterPro" id="IPR003594">
    <property type="entry name" value="HATPase_dom"/>
</dbReference>
<protein>
    <recommendedName>
        <fullName evidence="2">histidine kinase</fullName>
        <ecNumber evidence="2">2.7.13.3</ecNumber>
    </recommendedName>
</protein>
<dbReference type="Pfam" id="PF02518">
    <property type="entry name" value="HATPase_c"/>
    <property type="match status" value="1"/>
</dbReference>
<dbReference type="PROSITE" id="PS50112">
    <property type="entry name" value="PAS"/>
    <property type="match status" value="2"/>
</dbReference>
<evidence type="ECO:0000256" key="2">
    <source>
        <dbReference type="ARBA" id="ARBA00012438"/>
    </source>
</evidence>
<dbReference type="EMBL" id="CP073347">
    <property type="protein sequence ID" value="UTW12240.1"/>
    <property type="molecule type" value="Genomic_DNA"/>
</dbReference>
<dbReference type="Pfam" id="PF13426">
    <property type="entry name" value="PAS_9"/>
    <property type="match status" value="2"/>
</dbReference>
<comment type="catalytic activity">
    <reaction evidence="1">
        <text>ATP + protein L-histidine = ADP + protein N-phospho-L-histidine.</text>
        <dbReference type="EC" id="2.7.13.3"/>
    </reaction>
</comment>
<reference evidence="9" key="1">
    <citation type="submission" date="2021-04" db="EMBL/GenBank/DDBJ databases">
        <title>Oceanospirillales bacteria with DddD are important DMSP degraders in coastal seawater.</title>
        <authorList>
            <person name="Liu J."/>
        </authorList>
    </citation>
    <scope>NUCLEOTIDE SEQUENCE</scope>
    <source>
        <strain evidence="9">D13-1</strain>
    </source>
</reference>
<dbReference type="PROSITE" id="PS50113">
    <property type="entry name" value="PAC"/>
    <property type="match status" value="1"/>
</dbReference>
<dbReference type="PANTHER" id="PTHR43047:SF72">
    <property type="entry name" value="OSMOSENSING HISTIDINE PROTEIN KINASE SLN1"/>
    <property type="match status" value="1"/>
</dbReference>
<dbReference type="InterPro" id="IPR011006">
    <property type="entry name" value="CheY-like_superfamily"/>
</dbReference>
<evidence type="ECO:0000259" key="6">
    <source>
        <dbReference type="PROSITE" id="PS50109"/>
    </source>
</evidence>